<proteinExistence type="predicted"/>
<gene>
    <name evidence="1" type="ORF">PL9631_1060076</name>
</gene>
<evidence type="ECO:0000313" key="2">
    <source>
        <dbReference type="Proteomes" id="UP000182190"/>
    </source>
</evidence>
<organism evidence="1 2">
    <name type="scientific">Planktothrix paucivesiculata PCC 9631</name>
    <dbReference type="NCBI Taxonomy" id="671071"/>
    <lineage>
        <taxon>Bacteria</taxon>
        <taxon>Bacillati</taxon>
        <taxon>Cyanobacteriota</taxon>
        <taxon>Cyanophyceae</taxon>
        <taxon>Oscillatoriophycideae</taxon>
        <taxon>Oscillatoriales</taxon>
        <taxon>Microcoleaceae</taxon>
        <taxon>Planktothrix</taxon>
    </lineage>
</organism>
<reference evidence="1" key="1">
    <citation type="submission" date="2019-10" db="EMBL/GenBank/DDBJ databases">
        <authorList>
            <consortium name="Genoscope - CEA"/>
            <person name="William W."/>
        </authorList>
    </citation>
    <scope>NUCLEOTIDE SEQUENCE [LARGE SCALE GENOMIC DNA]</scope>
    <source>
        <strain evidence="1">BBR_PRJEB10994</strain>
    </source>
</reference>
<name>A0A7Z9BG40_9CYAN</name>
<sequence length="40" mass="4742">MCEFSINWYLGTSIEFQELRIYTNQSLSFNTLISIVFCET</sequence>
<evidence type="ECO:0000313" key="1">
    <source>
        <dbReference type="EMBL" id="VXD12507.1"/>
    </source>
</evidence>
<accession>A0A7Z9BG40</accession>
<dbReference type="EMBL" id="CZCS02000009">
    <property type="protein sequence ID" value="VXD12507.1"/>
    <property type="molecule type" value="Genomic_DNA"/>
</dbReference>
<dbReference type="AlphaFoldDB" id="A0A7Z9BG40"/>
<keyword evidence="2" id="KW-1185">Reference proteome</keyword>
<comment type="caution">
    <text evidence="1">The sequence shown here is derived from an EMBL/GenBank/DDBJ whole genome shotgun (WGS) entry which is preliminary data.</text>
</comment>
<dbReference type="Proteomes" id="UP000182190">
    <property type="component" value="Unassembled WGS sequence"/>
</dbReference>
<protein>
    <submittedName>
        <fullName evidence="1">Uncharacterized protein</fullName>
    </submittedName>
</protein>